<dbReference type="InterPro" id="IPR015824">
    <property type="entry name" value="Phosphoglycerate_kinase_N"/>
</dbReference>
<proteinExistence type="inferred from homology"/>
<evidence type="ECO:0000313" key="11">
    <source>
        <dbReference type="EMBL" id="MCQ8278361.1"/>
    </source>
</evidence>
<dbReference type="PANTHER" id="PTHR11406:SF23">
    <property type="entry name" value="PHOSPHOGLYCERATE KINASE 1, CHLOROPLASTIC-RELATED"/>
    <property type="match status" value="1"/>
</dbReference>
<comment type="subcellular location">
    <subcellularLocation>
        <location evidence="9">Cytoplasm</location>
    </subcellularLocation>
</comment>
<organism evidence="11 12">
    <name type="scientific">Endosaccharibacter trunci</name>
    <dbReference type="NCBI Taxonomy" id="2812733"/>
    <lineage>
        <taxon>Bacteria</taxon>
        <taxon>Pseudomonadati</taxon>
        <taxon>Pseudomonadota</taxon>
        <taxon>Alphaproteobacteria</taxon>
        <taxon>Acetobacterales</taxon>
        <taxon>Acetobacteraceae</taxon>
        <taxon>Endosaccharibacter</taxon>
    </lineage>
</organism>
<evidence type="ECO:0000313" key="12">
    <source>
        <dbReference type="Proteomes" id="UP001524587"/>
    </source>
</evidence>
<feature type="binding site" evidence="9">
    <location>
        <position position="127"/>
    </location>
    <ligand>
        <name>substrate</name>
    </ligand>
</feature>
<feature type="binding site" evidence="9">
    <location>
        <position position="210"/>
    </location>
    <ligand>
        <name>ATP</name>
        <dbReference type="ChEBI" id="CHEBI:30616"/>
    </ligand>
</feature>
<dbReference type="GO" id="GO:0016301">
    <property type="term" value="F:kinase activity"/>
    <property type="evidence" value="ECO:0007669"/>
    <property type="project" value="UniProtKB-KW"/>
</dbReference>
<dbReference type="PROSITE" id="PS00111">
    <property type="entry name" value="PGLYCERATE_KINASE"/>
    <property type="match status" value="1"/>
</dbReference>
<evidence type="ECO:0000256" key="5">
    <source>
        <dbReference type="ARBA" id="ARBA00022679"/>
    </source>
</evidence>
<feature type="binding site" evidence="9">
    <location>
        <position position="45"/>
    </location>
    <ligand>
        <name>substrate</name>
    </ligand>
</feature>
<keyword evidence="9" id="KW-0963">Cytoplasm</keyword>
<keyword evidence="12" id="KW-1185">Reference proteome</keyword>
<evidence type="ECO:0000256" key="10">
    <source>
        <dbReference type="RuleBase" id="RU000532"/>
    </source>
</evidence>
<evidence type="ECO:0000256" key="6">
    <source>
        <dbReference type="ARBA" id="ARBA00022741"/>
    </source>
</evidence>
<dbReference type="PANTHER" id="PTHR11406">
    <property type="entry name" value="PHOSPHOGLYCERATE KINASE"/>
    <property type="match status" value="1"/>
</dbReference>
<feature type="binding site" evidence="9">
    <location>
        <position position="332"/>
    </location>
    <ligand>
        <name>ATP</name>
        <dbReference type="ChEBI" id="CHEBI:30616"/>
    </ligand>
</feature>
<keyword evidence="6 9" id="KW-0547">Nucleotide-binding</keyword>
<dbReference type="PRINTS" id="PR00477">
    <property type="entry name" value="PHGLYCKINASE"/>
</dbReference>
<dbReference type="SUPFAM" id="SSF53748">
    <property type="entry name" value="Phosphoglycerate kinase"/>
    <property type="match status" value="1"/>
</dbReference>
<feature type="binding site" evidence="9">
    <location>
        <position position="160"/>
    </location>
    <ligand>
        <name>substrate</name>
    </ligand>
</feature>
<comment type="caution">
    <text evidence="9">Lacks conserved residue(s) required for the propagation of feature annotation.</text>
</comment>
<dbReference type="HAMAP" id="MF_00145">
    <property type="entry name" value="Phosphoglyc_kinase"/>
    <property type="match status" value="1"/>
</dbReference>
<evidence type="ECO:0000256" key="7">
    <source>
        <dbReference type="ARBA" id="ARBA00022777"/>
    </source>
</evidence>
<keyword evidence="7 9" id="KW-0418">Kinase</keyword>
<evidence type="ECO:0000256" key="8">
    <source>
        <dbReference type="ARBA" id="ARBA00022840"/>
    </source>
</evidence>
<evidence type="ECO:0000256" key="3">
    <source>
        <dbReference type="ARBA" id="ARBA00011245"/>
    </source>
</evidence>
<dbReference type="RefSeq" id="WP_422863833.1">
    <property type="nucleotide sequence ID" value="NZ_JAMSKV010000005.1"/>
</dbReference>
<comment type="similarity">
    <text evidence="2 9 10">Belongs to the phosphoglycerate kinase family.</text>
</comment>
<comment type="pathway">
    <text evidence="9">Carbohydrate degradation; glycolysis; pyruvate from D-glyceraldehyde 3-phosphate: step 2/5.</text>
</comment>
<sequence>MAAAAPASPASFRTIDNLDCAGKRVLLRADLNVPVREGRITDLTRIERLAPTIRELADKGARVIVVSHFDRPKGKRVPEMSLAPVREAMSTVLGHPVHFAADCVGPEAETAVAALRDGEVLVLENTRYHAGEEANDPELSRALASLADLYVNDAFSAAHRAHASTEGVARHLPAHAGRLMQAELDALTLALENPERPVGAVIGGAKISTKLDLIGNILAKVDLLIIGGAMANTFLAAQGVDVGKSLQEADMHDTARAILAQAEARGCRILLPVDAVVAREFKAGAANETVGVDAVPADTMILDAGPLTVAKLAEEVARLRTLVWNGPLGAFEIAPFDVGTNTLARAVAELTKAGTLRSVAGGGDTVSALRHAGVAEQFSYVSTAGGAFLEWLEGKTLPGIQALTALRGIALPS</sequence>
<evidence type="ECO:0000256" key="9">
    <source>
        <dbReference type="HAMAP-Rule" id="MF_00145"/>
    </source>
</evidence>
<keyword evidence="8 9" id="KW-0067">ATP-binding</keyword>
<dbReference type="InterPro" id="IPR036043">
    <property type="entry name" value="Phosphoglycerate_kinase_sf"/>
</dbReference>
<evidence type="ECO:0000256" key="2">
    <source>
        <dbReference type="ARBA" id="ARBA00008982"/>
    </source>
</evidence>
<dbReference type="InterPro" id="IPR001576">
    <property type="entry name" value="Phosphoglycerate_kinase"/>
</dbReference>
<feature type="binding site" evidence="9">
    <location>
        <begin position="30"/>
        <end position="32"/>
    </location>
    <ligand>
        <name>substrate</name>
    </ligand>
</feature>
<comment type="subunit">
    <text evidence="3 9">Monomer.</text>
</comment>
<evidence type="ECO:0000256" key="4">
    <source>
        <dbReference type="ARBA" id="ARBA00013061"/>
    </source>
</evidence>
<keyword evidence="9" id="KW-0324">Glycolysis</keyword>
<comment type="catalytic activity">
    <reaction evidence="1 9 10">
        <text>(2R)-3-phosphoglycerate + ATP = (2R)-3-phospho-glyceroyl phosphate + ADP</text>
        <dbReference type="Rhea" id="RHEA:14801"/>
        <dbReference type="ChEBI" id="CHEBI:30616"/>
        <dbReference type="ChEBI" id="CHEBI:57604"/>
        <dbReference type="ChEBI" id="CHEBI:58272"/>
        <dbReference type="ChEBI" id="CHEBI:456216"/>
        <dbReference type="EC" id="2.7.2.3"/>
    </reaction>
</comment>
<protein>
    <recommendedName>
        <fullName evidence="4 9">Phosphoglycerate kinase</fullName>
        <ecNumber evidence="4 9">2.7.2.3</ecNumber>
    </recommendedName>
</protein>
<evidence type="ECO:0000256" key="1">
    <source>
        <dbReference type="ARBA" id="ARBA00000642"/>
    </source>
</evidence>
<dbReference type="Pfam" id="PF00162">
    <property type="entry name" value="PGK"/>
    <property type="match status" value="1"/>
</dbReference>
<gene>
    <name evidence="9" type="primary">pgk</name>
    <name evidence="11" type="ORF">NFI95_07840</name>
</gene>
<accession>A0ABT1W655</accession>
<dbReference type="Proteomes" id="UP001524587">
    <property type="component" value="Unassembled WGS sequence"/>
</dbReference>
<dbReference type="PIRSF" id="PIRSF000724">
    <property type="entry name" value="Pgk"/>
    <property type="match status" value="1"/>
</dbReference>
<dbReference type="EMBL" id="JAMSKV010000005">
    <property type="protein sequence ID" value="MCQ8278361.1"/>
    <property type="molecule type" value="Genomic_DNA"/>
</dbReference>
<name>A0ABT1W655_9PROT</name>
<dbReference type="EC" id="2.7.2.3" evidence="4 9"/>
<feature type="binding site" evidence="9">
    <location>
        <begin position="362"/>
        <end position="365"/>
    </location>
    <ligand>
        <name>ATP</name>
        <dbReference type="ChEBI" id="CHEBI:30616"/>
    </ligand>
</feature>
<keyword evidence="5 9" id="KW-0808">Transferase</keyword>
<dbReference type="Gene3D" id="3.40.50.1260">
    <property type="entry name" value="Phosphoglycerate kinase, N-terminal domain"/>
    <property type="match status" value="2"/>
</dbReference>
<comment type="caution">
    <text evidence="11">The sequence shown here is derived from an EMBL/GenBank/DDBJ whole genome shotgun (WGS) entry which is preliminary data.</text>
</comment>
<feature type="binding site" evidence="9">
    <location>
        <begin position="68"/>
        <end position="71"/>
    </location>
    <ligand>
        <name>substrate</name>
    </ligand>
</feature>
<dbReference type="InterPro" id="IPR015911">
    <property type="entry name" value="Phosphoglycerate_kinase_CS"/>
</dbReference>
<dbReference type="CDD" id="cd00318">
    <property type="entry name" value="Phosphoglycerate_kinase"/>
    <property type="match status" value="1"/>
</dbReference>
<reference evidence="11 12" key="1">
    <citation type="submission" date="2022-06" db="EMBL/GenBank/DDBJ databases">
        <title>Endosaccharibacter gen. nov., sp. nov., endophytic bacteria isolated from sugarcane.</title>
        <authorList>
            <person name="Pitiwittayakul N."/>
            <person name="Yukphan P."/>
            <person name="Charoenyingcharoen P."/>
            <person name="Tanasupawat S."/>
        </authorList>
    </citation>
    <scope>NUCLEOTIDE SEQUENCE [LARGE SCALE GENOMIC DNA]</scope>
    <source>
        <strain evidence="11 12">KSS8</strain>
    </source>
</reference>